<dbReference type="GO" id="GO:0000156">
    <property type="term" value="F:phosphorelay response regulator activity"/>
    <property type="evidence" value="ECO:0007669"/>
    <property type="project" value="TreeGrafter"/>
</dbReference>
<evidence type="ECO:0000313" key="6">
    <source>
        <dbReference type="EMBL" id="KKL51952.1"/>
    </source>
</evidence>
<feature type="domain" description="Histidine kinase" evidence="5">
    <location>
        <begin position="1"/>
        <end position="64"/>
    </location>
</feature>
<name>A0A0F9FLN9_9ZZZZ</name>
<dbReference type="AlphaFoldDB" id="A0A0F9FLN9"/>
<comment type="caution">
    <text evidence="6">The sequence shown here is derived from an EMBL/GenBank/DDBJ whole genome shotgun (WGS) entry which is preliminary data.</text>
</comment>
<evidence type="ECO:0000259" key="5">
    <source>
        <dbReference type="PROSITE" id="PS50109"/>
    </source>
</evidence>
<keyword evidence="4" id="KW-0418">Kinase</keyword>
<dbReference type="PROSITE" id="PS50109">
    <property type="entry name" value="HIS_KIN"/>
    <property type="match status" value="1"/>
</dbReference>
<keyword evidence="3" id="KW-0808">Transferase</keyword>
<feature type="non-terminal residue" evidence="6">
    <location>
        <position position="1"/>
    </location>
</feature>
<dbReference type="GO" id="GO:0030295">
    <property type="term" value="F:protein kinase activator activity"/>
    <property type="evidence" value="ECO:0007669"/>
    <property type="project" value="TreeGrafter"/>
</dbReference>
<organism evidence="6">
    <name type="scientific">marine sediment metagenome</name>
    <dbReference type="NCBI Taxonomy" id="412755"/>
    <lineage>
        <taxon>unclassified sequences</taxon>
        <taxon>metagenomes</taxon>
        <taxon>ecological metagenomes</taxon>
    </lineage>
</organism>
<dbReference type="PRINTS" id="PR00344">
    <property type="entry name" value="BCTRLSENSOR"/>
</dbReference>
<protein>
    <recommendedName>
        <fullName evidence="2">histidine kinase</fullName>
        <ecNumber evidence="2">2.7.13.3</ecNumber>
    </recommendedName>
</protein>
<dbReference type="InterPro" id="IPR005467">
    <property type="entry name" value="His_kinase_dom"/>
</dbReference>
<dbReference type="PANTHER" id="PTHR42878">
    <property type="entry name" value="TWO-COMPONENT HISTIDINE KINASE"/>
    <property type="match status" value="1"/>
</dbReference>
<sequence length="64" mass="7373">DNGIGIEEKHRHSIFEMFKKLENNFNATGIGLALVKKIINLYGGRIWIESEINEGTTFFFTLKK</sequence>
<evidence type="ECO:0000256" key="4">
    <source>
        <dbReference type="ARBA" id="ARBA00022777"/>
    </source>
</evidence>
<comment type="catalytic activity">
    <reaction evidence="1">
        <text>ATP + protein L-histidine = ADP + protein N-phospho-L-histidine.</text>
        <dbReference type="EC" id="2.7.13.3"/>
    </reaction>
</comment>
<dbReference type="InterPro" id="IPR050351">
    <property type="entry name" value="BphY/WalK/GraS-like"/>
</dbReference>
<dbReference type="Pfam" id="PF02518">
    <property type="entry name" value="HATPase_c"/>
    <property type="match status" value="1"/>
</dbReference>
<dbReference type="GO" id="GO:0007234">
    <property type="term" value="P:osmosensory signaling via phosphorelay pathway"/>
    <property type="evidence" value="ECO:0007669"/>
    <property type="project" value="TreeGrafter"/>
</dbReference>
<accession>A0A0F9FLN9</accession>
<dbReference type="SUPFAM" id="SSF55874">
    <property type="entry name" value="ATPase domain of HSP90 chaperone/DNA topoisomerase II/histidine kinase"/>
    <property type="match status" value="1"/>
</dbReference>
<dbReference type="InterPro" id="IPR003594">
    <property type="entry name" value="HATPase_dom"/>
</dbReference>
<reference evidence="6" key="1">
    <citation type="journal article" date="2015" name="Nature">
        <title>Complex archaea that bridge the gap between prokaryotes and eukaryotes.</title>
        <authorList>
            <person name="Spang A."/>
            <person name="Saw J.H."/>
            <person name="Jorgensen S.L."/>
            <person name="Zaremba-Niedzwiedzka K."/>
            <person name="Martijn J."/>
            <person name="Lind A.E."/>
            <person name="van Eijk R."/>
            <person name="Schleper C."/>
            <person name="Guy L."/>
            <person name="Ettema T.J."/>
        </authorList>
    </citation>
    <scope>NUCLEOTIDE SEQUENCE</scope>
</reference>
<dbReference type="Gene3D" id="3.30.565.10">
    <property type="entry name" value="Histidine kinase-like ATPase, C-terminal domain"/>
    <property type="match status" value="1"/>
</dbReference>
<gene>
    <name evidence="6" type="ORF">LCGC14_2290320</name>
</gene>
<dbReference type="EC" id="2.7.13.3" evidence="2"/>
<dbReference type="EMBL" id="LAZR01032063">
    <property type="protein sequence ID" value="KKL51952.1"/>
    <property type="molecule type" value="Genomic_DNA"/>
</dbReference>
<proteinExistence type="predicted"/>
<dbReference type="InterPro" id="IPR004358">
    <property type="entry name" value="Sig_transdc_His_kin-like_C"/>
</dbReference>
<evidence type="ECO:0000256" key="1">
    <source>
        <dbReference type="ARBA" id="ARBA00000085"/>
    </source>
</evidence>
<dbReference type="GO" id="GO:0004673">
    <property type="term" value="F:protein histidine kinase activity"/>
    <property type="evidence" value="ECO:0007669"/>
    <property type="project" value="UniProtKB-EC"/>
</dbReference>
<dbReference type="PANTHER" id="PTHR42878:SF15">
    <property type="entry name" value="BACTERIOPHYTOCHROME"/>
    <property type="match status" value="1"/>
</dbReference>
<evidence type="ECO:0000256" key="2">
    <source>
        <dbReference type="ARBA" id="ARBA00012438"/>
    </source>
</evidence>
<dbReference type="InterPro" id="IPR036890">
    <property type="entry name" value="HATPase_C_sf"/>
</dbReference>
<evidence type="ECO:0000256" key="3">
    <source>
        <dbReference type="ARBA" id="ARBA00022679"/>
    </source>
</evidence>